<gene>
    <name evidence="2" type="ORF">F0L68_17225</name>
</gene>
<dbReference type="OrthoDB" id="4981820at2"/>
<evidence type="ECO:0000313" key="3">
    <source>
        <dbReference type="Proteomes" id="UP000323454"/>
    </source>
</evidence>
<dbReference type="RefSeq" id="WP_149850591.1">
    <property type="nucleotide sequence ID" value="NZ_VUOB01000028.1"/>
</dbReference>
<accession>A0A5B2XED6</accession>
<sequence length="80" mass="8162">MPTSAASNAKRFAYSGMGNTLASDGGTQFARGPAGDLVVLQQGTDKRLTLSDRHGDVVGGLNPADGTGVGVPGRVDRPRH</sequence>
<dbReference type="Proteomes" id="UP000323454">
    <property type="component" value="Unassembled WGS sequence"/>
</dbReference>
<evidence type="ECO:0000256" key="1">
    <source>
        <dbReference type="SAM" id="MobiDB-lite"/>
    </source>
</evidence>
<evidence type="ECO:0000313" key="2">
    <source>
        <dbReference type="EMBL" id="KAA2261514.1"/>
    </source>
</evidence>
<reference evidence="2 3" key="2">
    <citation type="submission" date="2019-09" db="EMBL/GenBank/DDBJ databases">
        <authorList>
            <person name="Jin C."/>
        </authorList>
    </citation>
    <scope>NUCLEOTIDE SEQUENCE [LARGE SCALE GENOMIC DNA]</scope>
    <source>
        <strain evidence="2 3">AN110305</strain>
    </source>
</reference>
<comment type="caution">
    <text evidence="2">The sequence shown here is derived from an EMBL/GenBank/DDBJ whole genome shotgun (WGS) entry which is preliminary data.</text>
</comment>
<reference evidence="2 3" key="1">
    <citation type="submission" date="2019-09" db="EMBL/GenBank/DDBJ databases">
        <title>Goodfellowia gen. nov., a new genus of the Pseudonocardineae related to Actinoalloteichus, containing Goodfellowia coeruleoviolacea gen. nov., comb. nov. gen. nov., comb. nov.</title>
        <authorList>
            <person name="Labeda D."/>
        </authorList>
    </citation>
    <scope>NUCLEOTIDE SEQUENCE [LARGE SCALE GENOMIC DNA]</scope>
    <source>
        <strain evidence="2 3">AN110305</strain>
    </source>
</reference>
<feature type="region of interest" description="Disordered" evidence="1">
    <location>
        <begin position="52"/>
        <end position="80"/>
    </location>
</feature>
<keyword evidence="3" id="KW-1185">Reference proteome</keyword>
<dbReference type="EMBL" id="VUOB01000028">
    <property type="protein sequence ID" value="KAA2261514.1"/>
    <property type="molecule type" value="Genomic_DNA"/>
</dbReference>
<dbReference type="AlphaFoldDB" id="A0A5B2XED6"/>
<protein>
    <submittedName>
        <fullName evidence="2">Uncharacterized protein</fullName>
    </submittedName>
</protein>
<proteinExistence type="predicted"/>
<name>A0A5B2XED6_9PSEU</name>
<organism evidence="2 3">
    <name type="scientific">Solihabitans fulvus</name>
    <dbReference type="NCBI Taxonomy" id="1892852"/>
    <lineage>
        <taxon>Bacteria</taxon>
        <taxon>Bacillati</taxon>
        <taxon>Actinomycetota</taxon>
        <taxon>Actinomycetes</taxon>
        <taxon>Pseudonocardiales</taxon>
        <taxon>Pseudonocardiaceae</taxon>
        <taxon>Solihabitans</taxon>
    </lineage>
</organism>